<reference evidence="2 3" key="1">
    <citation type="submission" date="2019-11" db="EMBL/GenBank/DDBJ databases">
        <title>Growth characteristics of pneumococcus vary with the chemical composition of the capsule and with environmental conditions.</title>
        <authorList>
            <person name="Tothpal A."/>
            <person name="Desobry K."/>
            <person name="Joshi S."/>
            <person name="Wyllie A.L."/>
            <person name="Weinberger D.M."/>
        </authorList>
    </citation>
    <scope>NUCLEOTIDE SEQUENCE [LARGE SCALE GENOMIC DNA]</scope>
    <source>
        <strain evidence="3">pnumococcus15C</strain>
    </source>
</reference>
<dbReference type="PANTHER" id="PTHR22993:SF9">
    <property type="entry name" value="FORMAMIDOPYRIMIDINE-DNA GLYCOSYLASE"/>
    <property type="match status" value="1"/>
</dbReference>
<dbReference type="GO" id="GO:0003684">
    <property type="term" value="F:damaged DNA binding"/>
    <property type="evidence" value="ECO:0007669"/>
    <property type="project" value="InterPro"/>
</dbReference>
<dbReference type="PANTHER" id="PTHR22993">
    <property type="entry name" value="FORMAMIDOPYRIMIDINE-DNA GLYCOSYLASE"/>
    <property type="match status" value="1"/>
</dbReference>
<name>A0A6G2DPE4_STREE</name>
<feature type="non-terminal residue" evidence="2">
    <location>
        <position position="1"/>
    </location>
</feature>
<dbReference type="GO" id="GO:0008270">
    <property type="term" value="F:zinc ion binding"/>
    <property type="evidence" value="ECO:0007669"/>
    <property type="project" value="InterPro"/>
</dbReference>
<dbReference type="InterPro" id="IPR015886">
    <property type="entry name" value="H2TH_FPG"/>
</dbReference>
<proteinExistence type="predicted"/>
<evidence type="ECO:0000313" key="2">
    <source>
        <dbReference type="EMBL" id="MTV91615.1"/>
    </source>
</evidence>
<dbReference type="EMBL" id="WNIB01000781">
    <property type="protein sequence ID" value="MTV91615.1"/>
    <property type="molecule type" value="Genomic_DNA"/>
</dbReference>
<accession>A0A6G2DPE4</accession>
<dbReference type="AlphaFoldDB" id="A0A6G2DPE4"/>
<dbReference type="SMART" id="SM01232">
    <property type="entry name" value="H2TH"/>
    <property type="match status" value="1"/>
</dbReference>
<dbReference type="GO" id="GO:0006284">
    <property type="term" value="P:base-excision repair"/>
    <property type="evidence" value="ECO:0007669"/>
    <property type="project" value="InterPro"/>
</dbReference>
<dbReference type="Gene3D" id="1.10.8.50">
    <property type="match status" value="1"/>
</dbReference>
<comment type="caution">
    <text evidence="2">The sequence shown here is derived from an EMBL/GenBank/DDBJ whole genome shotgun (WGS) entry which is preliminary data.</text>
</comment>
<dbReference type="Pfam" id="PF06831">
    <property type="entry name" value="H2TH"/>
    <property type="match status" value="1"/>
</dbReference>
<sequence>TSLKAALLDQGVIAGLGNIYACEALFRAGLSPRRSARTLGSARAGRLAAAIADVLREAVEAGGSSLRDHARTDGELGYFQHSFRVYD</sequence>
<gene>
    <name evidence="2" type="ORF">GM544_14520</name>
</gene>
<organism evidence="2 3">
    <name type="scientific">Streptococcus pneumoniae</name>
    <dbReference type="NCBI Taxonomy" id="1313"/>
    <lineage>
        <taxon>Bacteria</taxon>
        <taxon>Bacillati</taxon>
        <taxon>Bacillota</taxon>
        <taxon>Bacilli</taxon>
        <taxon>Lactobacillales</taxon>
        <taxon>Streptococcaceae</taxon>
        <taxon>Streptococcus</taxon>
    </lineage>
</organism>
<dbReference type="InterPro" id="IPR010979">
    <property type="entry name" value="Ribosomal_uS13-like_H2TH"/>
</dbReference>
<dbReference type="GO" id="GO:0034039">
    <property type="term" value="F:8-oxo-7,8-dihydroguanine DNA N-glycosylase activity"/>
    <property type="evidence" value="ECO:0007669"/>
    <property type="project" value="TreeGrafter"/>
</dbReference>
<dbReference type="SUPFAM" id="SSF46946">
    <property type="entry name" value="S13-like H2TH domain"/>
    <property type="match status" value="1"/>
</dbReference>
<dbReference type="Proteomes" id="UP000476212">
    <property type="component" value="Unassembled WGS sequence"/>
</dbReference>
<feature type="non-terminal residue" evidence="2">
    <location>
        <position position="87"/>
    </location>
</feature>
<dbReference type="GO" id="GO:0003906">
    <property type="term" value="F:DNA-(apurinic or apyrimidinic site) endonuclease activity"/>
    <property type="evidence" value="ECO:0007669"/>
    <property type="project" value="InterPro"/>
</dbReference>
<evidence type="ECO:0000313" key="3">
    <source>
        <dbReference type="Proteomes" id="UP000476212"/>
    </source>
</evidence>
<evidence type="ECO:0000259" key="1">
    <source>
        <dbReference type="SMART" id="SM01232"/>
    </source>
</evidence>
<feature type="domain" description="Formamidopyrimidine-DNA glycosylase H2TH DNA-binding" evidence="1">
    <location>
        <begin position="1"/>
        <end position="70"/>
    </location>
</feature>
<protein>
    <submittedName>
        <fullName evidence="2">DNA-formamidopyrimidine glycosylase</fullName>
    </submittedName>
</protein>